<protein>
    <submittedName>
        <fullName evidence="2">Uncharacterized conserved protein YloU, alkaline shock protein (Asp23) family</fullName>
    </submittedName>
</protein>
<evidence type="ECO:0000313" key="2">
    <source>
        <dbReference type="EMBL" id="SFS46074.1"/>
    </source>
</evidence>
<evidence type="ECO:0000256" key="1">
    <source>
        <dbReference type="ARBA" id="ARBA00005721"/>
    </source>
</evidence>
<proteinExistence type="inferred from homology"/>
<dbReference type="RefSeq" id="WP_176391870.1">
    <property type="nucleotide sequence ID" value="NZ_FPAA01000002.1"/>
</dbReference>
<name>A0A1I6Q0Y7_9BACL</name>
<dbReference type="EMBL" id="FPAA01000002">
    <property type="protein sequence ID" value="SFS46074.1"/>
    <property type="molecule type" value="Genomic_DNA"/>
</dbReference>
<gene>
    <name evidence="2" type="ORF">SAMN05444972_102263</name>
</gene>
<reference evidence="3" key="1">
    <citation type="submission" date="2016-10" db="EMBL/GenBank/DDBJ databases">
        <authorList>
            <person name="Varghese N."/>
            <person name="Submissions S."/>
        </authorList>
    </citation>
    <scope>NUCLEOTIDE SEQUENCE [LARGE SCALE GENOMIC DNA]</scope>
    <source>
        <strain evidence="3">DSM 45789</strain>
    </source>
</reference>
<dbReference type="Pfam" id="PF03780">
    <property type="entry name" value="Asp23"/>
    <property type="match status" value="1"/>
</dbReference>
<accession>A0A1I6Q0Y7</accession>
<dbReference type="Proteomes" id="UP000198660">
    <property type="component" value="Unassembled WGS sequence"/>
</dbReference>
<comment type="similarity">
    <text evidence="1">Belongs to the asp23 family.</text>
</comment>
<sequence>MATNQVPYSDTNHTITTEALETIVTAAVERTKGVTGIINETHRNPLKFGQASSRKGVIVHMQEDNSIRISLRISVIYGENIPQIGETTLHNVREALINMAGLDTEHIHIRIEGITLPDEITKKIF</sequence>
<evidence type="ECO:0000313" key="3">
    <source>
        <dbReference type="Proteomes" id="UP000198660"/>
    </source>
</evidence>
<keyword evidence="3" id="KW-1185">Reference proteome</keyword>
<dbReference type="AlphaFoldDB" id="A0A1I6Q0Y7"/>
<organism evidence="2 3">
    <name type="scientific">Marininema halotolerans</name>
    <dbReference type="NCBI Taxonomy" id="1155944"/>
    <lineage>
        <taxon>Bacteria</taxon>
        <taxon>Bacillati</taxon>
        <taxon>Bacillota</taxon>
        <taxon>Bacilli</taxon>
        <taxon>Bacillales</taxon>
        <taxon>Thermoactinomycetaceae</taxon>
        <taxon>Marininema</taxon>
    </lineage>
</organism>
<dbReference type="InterPro" id="IPR005531">
    <property type="entry name" value="Asp23"/>
</dbReference>
<dbReference type="PANTHER" id="PTHR34297">
    <property type="entry name" value="HYPOTHETICAL CYTOSOLIC PROTEIN-RELATED"/>
    <property type="match status" value="1"/>
</dbReference>